<sequence length="220" mass="24991">MKKIFFPILLILFSSAFAFSSYTGFKKLKKGDWSSYILVSDDGRENRVNYVYGGERKVDGKAVRIMELSGNMDGKKIVIQLWFDKYGKPVKYITRMSNGQLVCMTQPAIPEEYYKQFTPKDKTPEEFKPEKPDIRYGTYKLSDGRKIPVAIFKTESGETYVSGKVPFGIVKQISKGKVVLYLTDFGVGKKLEIPFDKAKMCRPFTMPSFPGVITPPISIP</sequence>
<name>A0A238XSJ1_9BACT</name>
<organism evidence="2 3">
    <name type="scientific">Desulfurobacterium atlanticum</name>
    <dbReference type="NCBI Taxonomy" id="240169"/>
    <lineage>
        <taxon>Bacteria</taxon>
        <taxon>Pseudomonadati</taxon>
        <taxon>Aquificota</taxon>
        <taxon>Aquificia</taxon>
        <taxon>Desulfurobacteriales</taxon>
        <taxon>Desulfurobacteriaceae</taxon>
        <taxon>Desulfurobacterium</taxon>
    </lineage>
</organism>
<accession>A0A238XSJ1</accession>
<keyword evidence="3" id="KW-1185">Reference proteome</keyword>
<feature type="chain" id="PRO_5012669699" description="DUF3108 domain-containing protein" evidence="1">
    <location>
        <begin position="19"/>
        <end position="220"/>
    </location>
</feature>
<evidence type="ECO:0000256" key="1">
    <source>
        <dbReference type="SAM" id="SignalP"/>
    </source>
</evidence>
<reference evidence="3" key="1">
    <citation type="submission" date="2017-06" db="EMBL/GenBank/DDBJ databases">
        <authorList>
            <person name="Varghese N."/>
            <person name="Submissions S."/>
        </authorList>
    </citation>
    <scope>NUCLEOTIDE SEQUENCE [LARGE SCALE GENOMIC DNA]</scope>
    <source>
        <strain evidence="3">DSM 15668</strain>
    </source>
</reference>
<protein>
    <recommendedName>
        <fullName evidence="4">DUF3108 domain-containing protein</fullName>
    </recommendedName>
</protein>
<dbReference type="Proteomes" id="UP000198405">
    <property type="component" value="Unassembled WGS sequence"/>
</dbReference>
<evidence type="ECO:0000313" key="3">
    <source>
        <dbReference type="Proteomes" id="UP000198405"/>
    </source>
</evidence>
<keyword evidence="1" id="KW-0732">Signal</keyword>
<dbReference type="EMBL" id="FZOB01000001">
    <property type="protein sequence ID" value="SNR61294.1"/>
    <property type="molecule type" value="Genomic_DNA"/>
</dbReference>
<gene>
    <name evidence="2" type="ORF">SAMN06265340_101186</name>
</gene>
<evidence type="ECO:0008006" key="4">
    <source>
        <dbReference type="Google" id="ProtNLM"/>
    </source>
</evidence>
<proteinExistence type="predicted"/>
<dbReference type="OrthoDB" id="9553510at2"/>
<dbReference type="AlphaFoldDB" id="A0A238XSJ1"/>
<evidence type="ECO:0000313" key="2">
    <source>
        <dbReference type="EMBL" id="SNR61294.1"/>
    </source>
</evidence>
<feature type="signal peptide" evidence="1">
    <location>
        <begin position="1"/>
        <end position="18"/>
    </location>
</feature>
<dbReference type="RefSeq" id="WP_089322218.1">
    <property type="nucleotide sequence ID" value="NZ_FZOB01000001.1"/>
</dbReference>